<keyword evidence="2" id="KW-0548">Nucleotidyltransferase</keyword>
<feature type="compositionally biased region" description="Polar residues" evidence="1">
    <location>
        <begin position="250"/>
        <end position="259"/>
    </location>
</feature>
<dbReference type="GO" id="GO:0003964">
    <property type="term" value="F:RNA-directed DNA polymerase activity"/>
    <property type="evidence" value="ECO:0007669"/>
    <property type="project" value="UniProtKB-KW"/>
</dbReference>
<organism evidence="2">
    <name type="scientific">Tanacetum cinerariifolium</name>
    <name type="common">Dalmatian daisy</name>
    <name type="synonym">Chrysanthemum cinerariifolium</name>
    <dbReference type="NCBI Taxonomy" id="118510"/>
    <lineage>
        <taxon>Eukaryota</taxon>
        <taxon>Viridiplantae</taxon>
        <taxon>Streptophyta</taxon>
        <taxon>Embryophyta</taxon>
        <taxon>Tracheophyta</taxon>
        <taxon>Spermatophyta</taxon>
        <taxon>Magnoliopsida</taxon>
        <taxon>eudicotyledons</taxon>
        <taxon>Gunneridae</taxon>
        <taxon>Pentapetalae</taxon>
        <taxon>asterids</taxon>
        <taxon>campanulids</taxon>
        <taxon>Asterales</taxon>
        <taxon>Asteraceae</taxon>
        <taxon>Asteroideae</taxon>
        <taxon>Anthemideae</taxon>
        <taxon>Anthemidinae</taxon>
        <taxon>Tanacetum</taxon>
    </lineage>
</organism>
<dbReference type="AlphaFoldDB" id="A0A6L2LIJ9"/>
<evidence type="ECO:0000313" key="2">
    <source>
        <dbReference type="EMBL" id="GEU61621.1"/>
    </source>
</evidence>
<feature type="region of interest" description="Disordered" evidence="1">
    <location>
        <begin position="226"/>
        <end position="264"/>
    </location>
</feature>
<keyword evidence="2" id="KW-0808">Transferase</keyword>
<dbReference type="EMBL" id="BKCJ010004536">
    <property type="protein sequence ID" value="GEU61621.1"/>
    <property type="molecule type" value="Genomic_DNA"/>
</dbReference>
<proteinExistence type="predicted"/>
<gene>
    <name evidence="2" type="ORF">Tci_033599</name>
</gene>
<comment type="caution">
    <text evidence="2">The sequence shown here is derived from an EMBL/GenBank/DDBJ whole genome shotgun (WGS) entry which is preliminary data.</text>
</comment>
<sequence length="493" mass="56762">MFIEQLHDEVYGCIKSGSGGKRLAISMVEETWLSEKEETICVLPEDKLRFAVKHAAFCFKARCVLLQDTLRIALRHAAFCFKTSCVLLQDPCIFLKILAFCLMVALRFVYFEDLICDLSLSSFRQELLECMGVRDNDASESSKPSWGKMCTSRTGKLIQLTHTAMVPEQVKIKKIQAGIKVSRPRDLRRQLQLWKRFERLHLIVFIPVRDIAIDIYETKTNLAHKSMSQTERQQEEVVENASNKRRWESNHNGSLSQQNKGHKVPRAHTAWPINKKAYDGSLPLCNQCKLHHSRQCTVKYGNCKKAHLEELLKHRSKHKYKITLYEYKLYEIIEINDDDDVDDDQQGECDLKEISSSKKRVAFQIQRGDSDDVYCKCVSVLRRKRGSAFLENSSDEDYVNGNIGDQIDLTKKDEKQYTLKEFVKDYQLCWNDICVLHKKDASRIREPPCLCKAHTTLQQSCQSFAISFTTPSCVTYLSLGKSISSLILTFSSP</sequence>
<keyword evidence="2" id="KW-0695">RNA-directed DNA polymerase</keyword>
<accession>A0A6L2LIJ9</accession>
<protein>
    <submittedName>
        <fullName evidence="2">Reverse transcriptase domain-containing protein</fullName>
    </submittedName>
</protein>
<reference evidence="2" key="1">
    <citation type="journal article" date="2019" name="Sci. Rep.">
        <title>Draft genome of Tanacetum cinerariifolium, the natural source of mosquito coil.</title>
        <authorList>
            <person name="Yamashiro T."/>
            <person name="Shiraishi A."/>
            <person name="Satake H."/>
            <person name="Nakayama K."/>
        </authorList>
    </citation>
    <scope>NUCLEOTIDE SEQUENCE</scope>
</reference>
<evidence type="ECO:0000256" key="1">
    <source>
        <dbReference type="SAM" id="MobiDB-lite"/>
    </source>
</evidence>
<name>A0A6L2LIJ9_TANCI</name>